<dbReference type="InterPro" id="IPR006600">
    <property type="entry name" value="HTH_CenpB_DNA-bd_dom"/>
</dbReference>
<proteinExistence type="evidence at transcript level"/>
<evidence type="ECO:0000256" key="2">
    <source>
        <dbReference type="ARBA" id="ARBA00023125"/>
    </source>
</evidence>
<feature type="domain" description="HTH CENPB-type" evidence="4">
    <location>
        <begin position="50"/>
        <end position="121"/>
    </location>
</feature>
<sequence>KVALIKEVDKAGRTKSSIAKEFGIPLSTLSTVLKNRQKVLDGFEQSFSSKRKRIRGSKFPDVEAALMLWLNNVRAANLPMTTQMMMEKADTLALQMGHRDFSCSNGWFDKFKRRNNVASKPIHGESGTVDEKAADTWRNHRLAELQKNYADKDIFNLDEAALFYKMLPSRTYTPKGEACSGAKQRKDRVTILFGANATGDEKLPLLVVGRSRNPRCFRNARLPRDVSYRANKTAWMTAALFEEYVRAVDRKMAKDGRKVLFVIDNCPGHGQIENLMAVTLEFLPPNMTSVLQPMDQGIIEIARKFYRKSLLHRILLSYDSGKKYEIDFLGAVHLIAEAWRQVRPLTIANCFAHAGFSRAQKSLEPDTGEEFSGCDELCDEVRKATGSTTDAEDGEITFEEYALYEQDVPVTGMLSDADIVQMAGNDRDDHADDEEPREVPTTAETRNLLRLLRNKVECSGGDQRLMRCVEQLENAFLGPNASAKQASITHFFLPK</sequence>
<dbReference type="InterPro" id="IPR007889">
    <property type="entry name" value="HTH_Psq"/>
</dbReference>
<dbReference type="SMART" id="SM00674">
    <property type="entry name" value="CENPB"/>
    <property type="match status" value="1"/>
</dbReference>
<dbReference type="InterPro" id="IPR050863">
    <property type="entry name" value="CenT-Element_Derived"/>
</dbReference>
<dbReference type="Pfam" id="PF03184">
    <property type="entry name" value="DDE_1"/>
    <property type="match status" value="1"/>
</dbReference>
<keyword evidence="3" id="KW-0539">Nucleus</keyword>
<dbReference type="SUPFAM" id="SSF46689">
    <property type="entry name" value="Homeodomain-like"/>
    <property type="match status" value="2"/>
</dbReference>
<evidence type="ECO:0000256" key="3">
    <source>
        <dbReference type="ARBA" id="ARBA00023242"/>
    </source>
</evidence>
<dbReference type="PANTHER" id="PTHR19303">
    <property type="entry name" value="TRANSPOSON"/>
    <property type="match status" value="1"/>
</dbReference>
<accession>A0A1E1X8K2</accession>
<dbReference type="EMBL" id="GFAC01003593">
    <property type="protein sequence ID" value="JAT95595.1"/>
    <property type="molecule type" value="mRNA"/>
</dbReference>
<comment type="subcellular location">
    <subcellularLocation>
        <location evidence="1">Nucleus</location>
    </subcellularLocation>
</comment>
<protein>
    <submittedName>
        <fullName evidence="5">Putative tick transposon</fullName>
    </submittedName>
</protein>
<evidence type="ECO:0000256" key="1">
    <source>
        <dbReference type="ARBA" id="ARBA00004123"/>
    </source>
</evidence>
<reference evidence="5" key="1">
    <citation type="journal article" date="2017" name="Front. Cell. Infect. Microbiol.">
        <title>The Distinct Transcriptional Response of the Midgut of Amblyomma sculptum and Amblyomma aureolatum Ticks to Rickettsia rickettsii Correlates to Their Differences in Susceptibility to Infection.</title>
        <authorList>
            <person name="Martins L.A."/>
            <person name="Galletti M.F.B.M."/>
            <person name="Ribeiro J.M."/>
            <person name="Fujita A."/>
            <person name="Costa F.B."/>
            <person name="Labruna M.B."/>
            <person name="Daffre S."/>
            <person name="Fogaca A.C."/>
        </authorList>
    </citation>
    <scope>NUCLEOTIDE SEQUENCE</scope>
</reference>
<dbReference type="InterPro" id="IPR009057">
    <property type="entry name" value="Homeodomain-like_sf"/>
</dbReference>
<dbReference type="PROSITE" id="PS51253">
    <property type="entry name" value="HTH_CENPB"/>
    <property type="match status" value="1"/>
</dbReference>
<name>A0A1E1X8K2_9ACAR</name>
<evidence type="ECO:0000313" key="5">
    <source>
        <dbReference type="EMBL" id="JAT95595.1"/>
    </source>
</evidence>
<feature type="non-terminal residue" evidence="5">
    <location>
        <position position="1"/>
    </location>
</feature>
<organism evidence="5">
    <name type="scientific">Amblyomma aureolatum</name>
    <dbReference type="NCBI Taxonomy" id="187763"/>
    <lineage>
        <taxon>Eukaryota</taxon>
        <taxon>Metazoa</taxon>
        <taxon>Ecdysozoa</taxon>
        <taxon>Arthropoda</taxon>
        <taxon>Chelicerata</taxon>
        <taxon>Arachnida</taxon>
        <taxon>Acari</taxon>
        <taxon>Parasitiformes</taxon>
        <taxon>Ixodida</taxon>
        <taxon>Ixodoidea</taxon>
        <taxon>Ixodidae</taxon>
        <taxon>Amblyomminae</taxon>
        <taxon>Amblyomma</taxon>
    </lineage>
</organism>
<dbReference type="PANTHER" id="PTHR19303:SF73">
    <property type="entry name" value="PROTEIN PDC2"/>
    <property type="match status" value="1"/>
</dbReference>
<dbReference type="InterPro" id="IPR004875">
    <property type="entry name" value="DDE_SF_endonuclease_dom"/>
</dbReference>
<dbReference type="GO" id="GO:0003677">
    <property type="term" value="F:DNA binding"/>
    <property type="evidence" value="ECO:0007669"/>
    <property type="project" value="UniProtKB-KW"/>
</dbReference>
<dbReference type="Pfam" id="PF03221">
    <property type="entry name" value="HTH_Tnp_Tc5"/>
    <property type="match status" value="1"/>
</dbReference>
<keyword evidence="2" id="KW-0238">DNA-binding</keyword>
<dbReference type="AlphaFoldDB" id="A0A1E1X8K2"/>
<dbReference type="GO" id="GO:0005634">
    <property type="term" value="C:nucleus"/>
    <property type="evidence" value="ECO:0007669"/>
    <property type="project" value="UniProtKB-SubCell"/>
</dbReference>
<evidence type="ECO:0000259" key="4">
    <source>
        <dbReference type="PROSITE" id="PS51253"/>
    </source>
</evidence>
<dbReference type="Pfam" id="PF04218">
    <property type="entry name" value="CENP-B_N"/>
    <property type="match status" value="1"/>
</dbReference>
<dbReference type="Gene3D" id="1.10.10.60">
    <property type="entry name" value="Homeodomain-like"/>
    <property type="match status" value="2"/>
</dbReference>